<dbReference type="Pfam" id="PF13289">
    <property type="entry name" value="SIR2_2"/>
    <property type="match status" value="1"/>
</dbReference>
<dbReference type="InterPro" id="IPR029035">
    <property type="entry name" value="DHS-like_NAD/FAD-binding_dom"/>
</dbReference>
<gene>
    <name evidence="1" type="ORF">SAMN05216243_1141</name>
</gene>
<dbReference type="AlphaFoldDB" id="A0A1G8X491"/>
<protein>
    <submittedName>
        <fullName evidence="1">SIR2-like domain-containing protein</fullName>
    </submittedName>
</protein>
<dbReference type="STRING" id="407036.SAMN05216243_1141"/>
<evidence type="ECO:0000313" key="1">
    <source>
        <dbReference type="EMBL" id="SDJ85167.1"/>
    </source>
</evidence>
<accession>A0A1G8X491</accession>
<dbReference type="SUPFAM" id="SSF52467">
    <property type="entry name" value="DHS-like NAD/FAD-binding domain"/>
    <property type="match status" value="1"/>
</dbReference>
<proteinExistence type="predicted"/>
<organism evidence="1 2">
    <name type="scientific">Sediminibacillus albus</name>
    <dbReference type="NCBI Taxonomy" id="407036"/>
    <lineage>
        <taxon>Bacteria</taxon>
        <taxon>Bacillati</taxon>
        <taxon>Bacillota</taxon>
        <taxon>Bacilli</taxon>
        <taxon>Bacillales</taxon>
        <taxon>Bacillaceae</taxon>
        <taxon>Sediminibacillus</taxon>
    </lineage>
</organism>
<name>A0A1G8X491_9BACI</name>
<dbReference type="EMBL" id="FNFL01000001">
    <property type="protein sequence ID" value="SDJ85167.1"/>
    <property type="molecule type" value="Genomic_DNA"/>
</dbReference>
<dbReference type="Gene3D" id="3.40.50.1220">
    <property type="entry name" value="TPP-binding domain"/>
    <property type="match status" value="1"/>
</dbReference>
<sequence length="267" mass="31029">MPLENLLEKMKANEVILWTGAGFSLYAGMPSVKEIKEELLTLCNREERSNLKQIINLPEVFEEFIRLRNGSREEITEVLKKLIDKEPASILYHKLLSEIPQIDTIITTNYDRLFEIAYRDEIGAITDDSNLDDSAGKRVKLYKIHGDVRNPESMLVSSRDYRKNYHRNKQRLWKNIKKLVAEKSIVFVGYSFADENNDFLISNVLKYLEKKQKTSYLVSPEISELKITHLEKKNIELINNSGEEFIRYLHSQLSAENEMVRKTGAGK</sequence>
<dbReference type="OrthoDB" id="5521101at2"/>
<dbReference type="RefSeq" id="WP_093211845.1">
    <property type="nucleotide sequence ID" value="NZ_FNFL01000001.1"/>
</dbReference>
<keyword evidence="2" id="KW-1185">Reference proteome</keyword>
<reference evidence="1 2" key="1">
    <citation type="submission" date="2016-10" db="EMBL/GenBank/DDBJ databases">
        <authorList>
            <person name="de Groot N.N."/>
        </authorList>
    </citation>
    <scope>NUCLEOTIDE SEQUENCE [LARGE SCALE GENOMIC DNA]</scope>
    <source>
        <strain evidence="1 2">CGMCC 1.6502</strain>
    </source>
</reference>
<evidence type="ECO:0000313" key="2">
    <source>
        <dbReference type="Proteomes" id="UP000198694"/>
    </source>
</evidence>
<dbReference type="Proteomes" id="UP000198694">
    <property type="component" value="Unassembled WGS sequence"/>
</dbReference>